<evidence type="ECO:0000256" key="1">
    <source>
        <dbReference type="SAM" id="MobiDB-lite"/>
    </source>
</evidence>
<sequence length="650" mass="72334">MLLYILDVFNHIWKALRRAGWTSKPPPARSLDMRYRYIRVGGNTNGIEGQDYFLGERAVVDHYFDSMDGGASAVMTTIAREPLGIVCVREGSISSTGTRESCPFQNDKRSEIIINLPADQVEANAQDHAVPSPTEPATVRCAVCKDECTKSRSCTLCGAFLHHFCSRDVCASLNLRGPDGTNIVDFGDACYCSKPCYHGASVSAVGLGDINRATTGYNNEGVSQLQVSTALTSQEVQARSSAEIRSYTFKEAPTAVKQKGLRPKGKQKSLGSLKPRAATKPKKSIEPMSNRTTKPIKAPTQARPSKFSSDMTALGNELKSQIQFVTAKKTVEFGESWSSLCAVSPKYSGIPSLSDDFEEVDESGYREWSTFRGPKALHIDLCPAEVEAIEGMSFSPTASLDQVPVFVVFSNEYARTHGNSSPNPIELDEIMKFLGILWYMALVDKGEMWNYWVDNEEENIFPCSTSTYLSSIMSWRRFLYIRSNLSFRDKVSDDEVKRDPVAKIRSLITMLKKRCALHVTPGRNVAVDETSIACRSKFARHLIVYNPRKPTGKYHFKLYTCCCSTTWMVLGFKLHCSSELAKRLTNVVSAAELERISATTKSLRIFELMFLISCDEENLVNGGNDVVLNTRDKHRSFVAGLAREMFDGTW</sequence>
<evidence type="ECO:0000259" key="2">
    <source>
        <dbReference type="Pfam" id="PF13843"/>
    </source>
</evidence>
<dbReference type="AlphaFoldDB" id="A0A9W6Y8G7"/>
<gene>
    <name evidence="3" type="ORF">Pfra01_002324400</name>
</gene>
<dbReference type="EMBL" id="BSXT01003681">
    <property type="protein sequence ID" value="GMF55262.1"/>
    <property type="molecule type" value="Genomic_DNA"/>
</dbReference>
<evidence type="ECO:0000313" key="4">
    <source>
        <dbReference type="Proteomes" id="UP001165121"/>
    </source>
</evidence>
<dbReference type="Pfam" id="PF13843">
    <property type="entry name" value="DDE_Tnp_1_7"/>
    <property type="match status" value="1"/>
</dbReference>
<dbReference type="Proteomes" id="UP001165121">
    <property type="component" value="Unassembled WGS sequence"/>
</dbReference>
<feature type="region of interest" description="Disordered" evidence="1">
    <location>
        <begin position="255"/>
        <end position="308"/>
    </location>
</feature>
<reference evidence="3" key="1">
    <citation type="submission" date="2023-04" db="EMBL/GenBank/DDBJ databases">
        <title>Phytophthora fragariaefolia NBRC 109709.</title>
        <authorList>
            <person name="Ichikawa N."/>
            <person name="Sato H."/>
            <person name="Tonouchi N."/>
        </authorList>
    </citation>
    <scope>NUCLEOTIDE SEQUENCE</scope>
    <source>
        <strain evidence="3">NBRC 109709</strain>
    </source>
</reference>
<proteinExistence type="predicted"/>
<dbReference type="PANTHER" id="PTHR46599">
    <property type="entry name" value="PIGGYBAC TRANSPOSABLE ELEMENT-DERIVED PROTEIN 4"/>
    <property type="match status" value="1"/>
</dbReference>
<accession>A0A9W6Y8G7</accession>
<name>A0A9W6Y8G7_9STRA</name>
<keyword evidence="4" id="KW-1185">Reference proteome</keyword>
<dbReference type="PANTHER" id="PTHR46599:SF3">
    <property type="entry name" value="PIGGYBAC TRANSPOSABLE ELEMENT-DERIVED PROTEIN 4"/>
    <property type="match status" value="1"/>
</dbReference>
<feature type="domain" description="PiggyBac transposable element-derived protein" evidence="2">
    <location>
        <begin position="410"/>
        <end position="582"/>
    </location>
</feature>
<dbReference type="OrthoDB" id="123873at2759"/>
<comment type="caution">
    <text evidence="3">The sequence shown here is derived from an EMBL/GenBank/DDBJ whole genome shotgun (WGS) entry which is preliminary data.</text>
</comment>
<dbReference type="InterPro" id="IPR029526">
    <property type="entry name" value="PGBD"/>
</dbReference>
<organism evidence="3 4">
    <name type="scientific">Phytophthora fragariaefolia</name>
    <dbReference type="NCBI Taxonomy" id="1490495"/>
    <lineage>
        <taxon>Eukaryota</taxon>
        <taxon>Sar</taxon>
        <taxon>Stramenopiles</taxon>
        <taxon>Oomycota</taxon>
        <taxon>Peronosporomycetes</taxon>
        <taxon>Peronosporales</taxon>
        <taxon>Peronosporaceae</taxon>
        <taxon>Phytophthora</taxon>
    </lineage>
</organism>
<evidence type="ECO:0000313" key="3">
    <source>
        <dbReference type="EMBL" id="GMF55262.1"/>
    </source>
</evidence>
<protein>
    <submittedName>
        <fullName evidence="3">Unnamed protein product</fullName>
    </submittedName>
</protein>